<evidence type="ECO:0000256" key="4">
    <source>
        <dbReference type="ARBA" id="ARBA00023163"/>
    </source>
</evidence>
<dbReference type="Pfam" id="PF03466">
    <property type="entry name" value="LysR_substrate"/>
    <property type="match status" value="1"/>
</dbReference>
<comment type="similarity">
    <text evidence="1">Belongs to the LysR transcriptional regulatory family.</text>
</comment>
<dbReference type="Proteomes" id="UP000214566">
    <property type="component" value="Unassembled WGS sequence"/>
</dbReference>
<dbReference type="Gene3D" id="3.40.190.10">
    <property type="entry name" value="Periplasmic binding protein-like II"/>
    <property type="match status" value="2"/>
</dbReference>
<keyword evidence="3" id="KW-0238">DNA-binding</keyword>
<proteinExistence type="inferred from homology"/>
<evidence type="ECO:0000256" key="2">
    <source>
        <dbReference type="ARBA" id="ARBA00023015"/>
    </source>
</evidence>
<reference evidence="6 7" key="1">
    <citation type="submission" date="2016-06" db="EMBL/GenBank/DDBJ databases">
        <authorList>
            <person name="Kjaerup R.B."/>
            <person name="Dalgaard T.S."/>
            <person name="Juul-Madsen H.R."/>
        </authorList>
    </citation>
    <scope>NUCLEOTIDE SEQUENCE [LARGE SCALE GENOMIC DNA]</scope>
    <source>
        <strain evidence="6 7">DSM 16361</strain>
    </source>
</reference>
<dbReference type="GO" id="GO:0005829">
    <property type="term" value="C:cytosol"/>
    <property type="evidence" value="ECO:0007669"/>
    <property type="project" value="TreeGrafter"/>
</dbReference>
<dbReference type="EMBL" id="FLMQ01000055">
    <property type="protein sequence ID" value="SBP87345.1"/>
    <property type="molecule type" value="Genomic_DNA"/>
</dbReference>
<keyword evidence="4" id="KW-0804">Transcription</keyword>
<dbReference type="PANTHER" id="PTHR30419:SF8">
    <property type="entry name" value="NITROGEN ASSIMILATION TRANSCRIPTIONAL ACTIVATOR-RELATED"/>
    <property type="match status" value="1"/>
</dbReference>
<keyword evidence="7" id="KW-1185">Reference proteome</keyword>
<feature type="domain" description="HTH lysR-type" evidence="5">
    <location>
        <begin position="27"/>
        <end position="82"/>
    </location>
</feature>
<dbReference type="InterPro" id="IPR050950">
    <property type="entry name" value="HTH-type_LysR_regulators"/>
</dbReference>
<dbReference type="InterPro" id="IPR005119">
    <property type="entry name" value="LysR_subst-bd"/>
</dbReference>
<dbReference type="SUPFAM" id="SSF53850">
    <property type="entry name" value="Periplasmic binding protein-like II"/>
    <property type="match status" value="1"/>
</dbReference>
<evidence type="ECO:0000259" key="5">
    <source>
        <dbReference type="PROSITE" id="PS50931"/>
    </source>
</evidence>
<gene>
    <name evidence="6" type="ORF">THIARS_60058</name>
</gene>
<dbReference type="InterPro" id="IPR000847">
    <property type="entry name" value="LysR_HTH_N"/>
</dbReference>
<evidence type="ECO:0000256" key="1">
    <source>
        <dbReference type="ARBA" id="ARBA00009437"/>
    </source>
</evidence>
<protein>
    <submittedName>
        <fullName evidence="6">Transcriptional regulator, LysR family</fullName>
    </submittedName>
</protein>
<name>A0A238D273_THIDL</name>
<dbReference type="GO" id="GO:0003700">
    <property type="term" value="F:DNA-binding transcription factor activity"/>
    <property type="evidence" value="ECO:0007669"/>
    <property type="project" value="InterPro"/>
</dbReference>
<dbReference type="Gene3D" id="1.10.10.10">
    <property type="entry name" value="Winged helix-like DNA-binding domain superfamily/Winged helix DNA-binding domain"/>
    <property type="match status" value="1"/>
</dbReference>
<keyword evidence="2" id="KW-0805">Transcription regulation</keyword>
<dbReference type="PANTHER" id="PTHR30419">
    <property type="entry name" value="HTH-TYPE TRANSCRIPTIONAL REGULATOR YBHD"/>
    <property type="match status" value="1"/>
</dbReference>
<dbReference type="InterPro" id="IPR036390">
    <property type="entry name" value="WH_DNA-bd_sf"/>
</dbReference>
<evidence type="ECO:0000256" key="3">
    <source>
        <dbReference type="ARBA" id="ARBA00023125"/>
    </source>
</evidence>
<dbReference type="GO" id="GO:0003677">
    <property type="term" value="F:DNA binding"/>
    <property type="evidence" value="ECO:0007669"/>
    <property type="project" value="UniProtKB-KW"/>
</dbReference>
<dbReference type="PROSITE" id="PS50931">
    <property type="entry name" value="HTH_LYSR"/>
    <property type="match status" value="1"/>
</dbReference>
<dbReference type="SUPFAM" id="SSF46785">
    <property type="entry name" value="Winged helix' DNA-binding domain"/>
    <property type="match status" value="1"/>
</dbReference>
<evidence type="ECO:0000313" key="6">
    <source>
        <dbReference type="EMBL" id="SBP87345.1"/>
    </source>
</evidence>
<dbReference type="AlphaFoldDB" id="A0A238D273"/>
<organism evidence="6 7">
    <name type="scientific">Thiomonas delicata</name>
    <name type="common">Thiomonas cuprina</name>
    <dbReference type="NCBI Taxonomy" id="364030"/>
    <lineage>
        <taxon>Bacteria</taxon>
        <taxon>Pseudomonadati</taxon>
        <taxon>Pseudomonadota</taxon>
        <taxon>Betaproteobacteria</taxon>
        <taxon>Burkholderiales</taxon>
        <taxon>Thiomonas</taxon>
    </lineage>
</organism>
<dbReference type="InterPro" id="IPR036388">
    <property type="entry name" value="WH-like_DNA-bd_sf"/>
</dbReference>
<sequence length="321" mass="35285">MKTASAAEASARHDIAPIRSHQSMSSIRSFKTFLAVVRHGSFTAAGREVGLTPAAVGLQMRSLEQSLEQALFDRGPRSVVLNTAGRAMAPRIEQLVLLYDSLVAEADPDALSGTVVVGALVSALMGAFADALRAVKRQHPRLKVKILAGLSSDFADRVERGELDAAVVTKSPRPLASSLRWTPLYTEAMVLIVPRRAQFALPDEPLDMLRQAPFIRFDRHTWTGHLVNEVLRRCDVSTSDEMELNSVEAMIEIVRQGFGVSIVPRLANVNWATDRSLRVLTLPGIDVQRHVGLIERASHTRMRFTEAIKQHHYTAVDAGKT</sequence>
<dbReference type="Pfam" id="PF00126">
    <property type="entry name" value="HTH_1"/>
    <property type="match status" value="1"/>
</dbReference>
<evidence type="ECO:0000313" key="7">
    <source>
        <dbReference type="Proteomes" id="UP000214566"/>
    </source>
</evidence>
<accession>A0A238D273</accession>